<reference evidence="2" key="1">
    <citation type="submission" date="2018-10" db="EMBL/GenBank/DDBJ databases">
        <title>Complete genome sequence of Proteus mirabilis phage Mydo.</title>
        <authorList>
            <person name="Jones B.T."/>
            <person name="Lessor L."/>
            <person name="Newkirk H.N."/>
            <person name="O'Leary C.J."/>
            <person name="Liu M."/>
        </authorList>
    </citation>
    <scope>NUCLEOTIDE SEQUENCE [LARGE SCALE GENOMIC DNA]</scope>
</reference>
<dbReference type="Proteomes" id="UP000277463">
    <property type="component" value="Segment"/>
</dbReference>
<organism evidence="1 2">
    <name type="scientific">Proteus phage Mydo</name>
    <dbReference type="NCBI Taxonomy" id="2483610"/>
    <lineage>
        <taxon>Viruses</taxon>
        <taxon>Duplodnaviria</taxon>
        <taxon>Heunggongvirae</taxon>
        <taxon>Uroviricota</taxon>
        <taxon>Caudoviricetes</taxon>
        <taxon>Vequintavirinae</taxon>
        <taxon>Mydovirus</taxon>
        <taxon>Mydovirus mydo</taxon>
    </lineage>
</organism>
<accession>A0A3G8F0K7</accession>
<sequence>MISKKWRCIFVHYLYKRVSEIMSKVDINVKPNYTWNEERDFIDKLLQGKQAAQERFLSTFEMDRSVDNPITRFRDYLQGVQDSNPILDIFLSCLHKLPAHGGPFYWQWNSGDVREYGSDMSQKLNVSRMEIGHQSHITGGDPWTHRFVETISIDIYGHGCGEAFLGGFCNFNYRTKYFLECVKQLLVGMSHRDALRLVVEYTGSPVQSWMAHHGERFTLKNVSLISGDLVLYSDYLEPSAFDRVCSQLNHSVINIMNRKIANKARKAMFVCSLKETMFHLEYDPKLQSMMEGDSPTEEELMMMSVAGYEDEFWLDNVKSFDRLNIKPFNLEEAVKWYQQTRVVFKL</sequence>
<gene>
    <name evidence="1" type="ORF">CPT_Mydo_038</name>
</gene>
<evidence type="ECO:0000313" key="2">
    <source>
        <dbReference type="Proteomes" id="UP000277463"/>
    </source>
</evidence>
<evidence type="ECO:0000313" key="1">
    <source>
        <dbReference type="EMBL" id="AZF87613.1"/>
    </source>
</evidence>
<proteinExistence type="predicted"/>
<protein>
    <submittedName>
        <fullName evidence="1">Uncharacterized protein</fullName>
    </submittedName>
</protein>
<name>A0A3G8F0K7_9CAUD</name>
<keyword evidence="2" id="KW-1185">Reference proteome</keyword>
<dbReference type="EMBL" id="MK024806">
    <property type="protein sequence ID" value="AZF87613.1"/>
    <property type="molecule type" value="Genomic_DNA"/>
</dbReference>